<dbReference type="Proteomes" id="UP000192601">
    <property type="component" value="Unassembled WGS sequence"/>
</dbReference>
<reference evidence="2 3" key="1">
    <citation type="submission" date="2017-02" db="EMBL/GenBank/DDBJ databases">
        <title>The new phylogeny of genus Mycobacterium.</title>
        <authorList>
            <person name="Tortoli E."/>
            <person name="Trovato A."/>
            <person name="Cirillo D.M."/>
        </authorList>
    </citation>
    <scope>NUCLEOTIDE SEQUENCE [LARGE SCALE GENOMIC DNA]</scope>
    <source>
        <strain evidence="2 3">DSM 43992</strain>
    </source>
</reference>
<proteinExistence type="predicted"/>
<dbReference type="OrthoDB" id="4738608at2"/>
<name>A0A1X0JXC5_MYCSC</name>
<sequence>MPTNRSDDAGDPAEPTTAFPSARSEQDDSDAATEKLNSRAQADTGDARQRRRSGGGLSAQDLLRREGRL</sequence>
<dbReference type="AlphaFoldDB" id="A0A1X0JXC5"/>
<evidence type="ECO:0000313" key="2">
    <source>
        <dbReference type="EMBL" id="ORB67275.1"/>
    </source>
</evidence>
<gene>
    <name evidence="2" type="ORF">BST44_27545</name>
</gene>
<keyword evidence="3" id="KW-1185">Reference proteome</keyword>
<evidence type="ECO:0000256" key="1">
    <source>
        <dbReference type="SAM" id="MobiDB-lite"/>
    </source>
</evidence>
<dbReference type="EMBL" id="MVIJ01000082">
    <property type="protein sequence ID" value="ORB67275.1"/>
    <property type="molecule type" value="Genomic_DNA"/>
</dbReference>
<feature type="region of interest" description="Disordered" evidence="1">
    <location>
        <begin position="1"/>
        <end position="69"/>
    </location>
</feature>
<evidence type="ECO:0000313" key="3">
    <source>
        <dbReference type="Proteomes" id="UP000192601"/>
    </source>
</evidence>
<accession>A0A1X0JXC5</accession>
<protein>
    <submittedName>
        <fullName evidence="2">MmpL protein</fullName>
    </submittedName>
</protein>
<comment type="caution">
    <text evidence="2">The sequence shown here is derived from an EMBL/GenBank/DDBJ whole genome shotgun (WGS) entry which is preliminary data.</text>
</comment>
<organism evidence="2 3">
    <name type="scientific">Mycobacterium scrofulaceum</name>
    <dbReference type="NCBI Taxonomy" id="1783"/>
    <lineage>
        <taxon>Bacteria</taxon>
        <taxon>Bacillati</taxon>
        <taxon>Actinomycetota</taxon>
        <taxon>Actinomycetes</taxon>
        <taxon>Mycobacteriales</taxon>
        <taxon>Mycobacteriaceae</taxon>
        <taxon>Mycobacterium</taxon>
    </lineage>
</organism>